<evidence type="ECO:0000313" key="1">
    <source>
        <dbReference type="EMBL" id="EEO27861.1"/>
    </source>
</evidence>
<protein>
    <submittedName>
        <fullName evidence="1">Uncharacterized protein</fullName>
    </submittedName>
</protein>
<sequence length="202" mass="22522">MGLKKTGVLFPLLVQLFWPVLAEPARAESLLPPLMERETELAGLPLKGQALSMDEGAAFLGERRHCRTVGNEEGAEPERVATHVFYGQGELWLAKTPASGERAPVLRVLTSRPDVETSRGIAVGMHRDDLLKAYGEPDRLHWNRLSADDYPEVVRWAVYRCHEGCRAFNGERDGRRFSRLVFGLAGNGTIRRVGYSTSFFGL</sequence>
<keyword evidence="2" id="KW-1185">Reference proteome</keyword>
<dbReference type="RefSeq" id="WP_005877146.1">
    <property type="nucleotide sequence ID" value="NZ_CABMNL010000001.1"/>
</dbReference>
<reference evidence="1" key="1">
    <citation type="submission" date="2011-10" db="EMBL/GenBank/DDBJ databases">
        <title>The Genome Sequence of Oxalobacter formigenes HOxBLS.</title>
        <authorList>
            <consortium name="The Broad Institute Genome Sequencing Platform"/>
            <person name="Earl A."/>
            <person name="Ward D."/>
            <person name="Feldgarden M."/>
            <person name="Gevers D."/>
            <person name="Allison M.J."/>
            <person name="Humphrey S."/>
            <person name="Young S.K."/>
            <person name="Zeng Q."/>
            <person name="Gargeya S."/>
            <person name="Fitzgerald M."/>
            <person name="Haas B."/>
            <person name="Abouelleil A."/>
            <person name="Alvarado L."/>
            <person name="Arachchi H.M."/>
            <person name="Berlin A."/>
            <person name="Brown A."/>
            <person name="Chapman S.B."/>
            <person name="Chen Z."/>
            <person name="Dunbar C."/>
            <person name="Freedman E."/>
            <person name="Gearin G."/>
            <person name="Goldberg J."/>
            <person name="Griggs A."/>
            <person name="Gujja S."/>
            <person name="Heiman D."/>
            <person name="Howarth C."/>
            <person name="Larson L."/>
            <person name="Lui A."/>
            <person name="MacDonald P.J.P."/>
            <person name="Montmayeur A."/>
            <person name="Murphy C."/>
            <person name="Neiman D."/>
            <person name="Pearson M."/>
            <person name="Priest M."/>
            <person name="Roberts A."/>
            <person name="Saif S."/>
            <person name="Shea T."/>
            <person name="Shenoy N."/>
            <person name="Sisk P."/>
            <person name="Stolte C."/>
            <person name="Sykes S."/>
            <person name="Wortman J."/>
            <person name="Nusbaum C."/>
            <person name="Birren B."/>
        </authorList>
    </citation>
    <scope>NUCLEOTIDE SEQUENCE [LARGE SCALE GENOMIC DNA]</scope>
    <source>
        <strain evidence="1">HOxBLS</strain>
    </source>
</reference>
<comment type="caution">
    <text evidence="1">The sequence shown here is derived from an EMBL/GenBank/DDBJ whole genome shotgun (WGS) entry which is preliminary data.</text>
</comment>
<name>C3X3S5_9BURK</name>
<dbReference type="Proteomes" id="UP000003973">
    <property type="component" value="Unassembled WGS sequence"/>
</dbReference>
<gene>
    <name evidence="1" type="ORF">OFAG_01014</name>
</gene>
<accession>C3X3S5</accession>
<dbReference type="HOGENOM" id="CLU_1353539_0_0_4"/>
<dbReference type="EMBL" id="ACDP02000014">
    <property type="protein sequence ID" value="EEO27861.1"/>
    <property type="molecule type" value="Genomic_DNA"/>
</dbReference>
<proteinExistence type="predicted"/>
<dbReference type="AlphaFoldDB" id="C3X3S5"/>
<evidence type="ECO:0000313" key="2">
    <source>
        <dbReference type="Proteomes" id="UP000003973"/>
    </source>
</evidence>
<organism evidence="1 2">
    <name type="scientific">Oxalobacter paraformigenes</name>
    <dbReference type="NCBI Taxonomy" id="556268"/>
    <lineage>
        <taxon>Bacteria</taxon>
        <taxon>Pseudomonadati</taxon>
        <taxon>Pseudomonadota</taxon>
        <taxon>Betaproteobacteria</taxon>
        <taxon>Burkholderiales</taxon>
        <taxon>Oxalobacteraceae</taxon>
        <taxon>Oxalobacter</taxon>
    </lineage>
</organism>